<accession>A0A3B9QU63</accession>
<comment type="caution">
    <text evidence="1">The sequence shown here is derived from an EMBL/GenBank/DDBJ whole genome shotgun (WGS) entry which is preliminary data.</text>
</comment>
<sequence length="75" mass="8460">MSAAILALHINILIEDPGGTSARRDPTQPLWGDRPIMLRQGDRLEPLVQAGVHEGRVFVETWSSLEQRLMRGDRQ</sequence>
<gene>
    <name evidence="1" type="ORF">DCL06_06275</name>
</gene>
<evidence type="ECO:0000313" key="1">
    <source>
        <dbReference type="EMBL" id="HAF72536.1"/>
    </source>
</evidence>
<dbReference type="AlphaFoldDB" id="A0A3B9QU63"/>
<reference evidence="1 2" key="1">
    <citation type="journal article" date="2018" name="Nat. Biotechnol.">
        <title>A standardized bacterial taxonomy based on genome phylogeny substantially revises the tree of life.</title>
        <authorList>
            <person name="Parks D.H."/>
            <person name="Chuvochina M."/>
            <person name="Waite D.W."/>
            <person name="Rinke C."/>
            <person name="Skarshewski A."/>
            <person name="Chaumeil P.A."/>
            <person name="Hugenholtz P."/>
        </authorList>
    </citation>
    <scope>NUCLEOTIDE SEQUENCE [LARGE SCALE GENOMIC DNA]</scope>
    <source>
        <strain evidence="1">UBA9851</strain>
    </source>
</reference>
<organism evidence="1 2">
    <name type="scientific">Corynebacterium variabile</name>
    <dbReference type="NCBI Taxonomy" id="1727"/>
    <lineage>
        <taxon>Bacteria</taxon>
        <taxon>Bacillati</taxon>
        <taxon>Actinomycetota</taxon>
        <taxon>Actinomycetes</taxon>
        <taxon>Mycobacteriales</taxon>
        <taxon>Corynebacteriaceae</taxon>
        <taxon>Corynebacterium</taxon>
    </lineage>
</organism>
<evidence type="ECO:0000313" key="2">
    <source>
        <dbReference type="Proteomes" id="UP000260925"/>
    </source>
</evidence>
<proteinExistence type="predicted"/>
<name>A0A3B9QU63_9CORY</name>
<dbReference type="EMBL" id="DMDD01000139">
    <property type="protein sequence ID" value="HAF72536.1"/>
    <property type="molecule type" value="Genomic_DNA"/>
</dbReference>
<protein>
    <submittedName>
        <fullName evidence="1">Uncharacterized protein</fullName>
    </submittedName>
</protein>
<dbReference type="Proteomes" id="UP000260925">
    <property type="component" value="Unassembled WGS sequence"/>
</dbReference>